<protein>
    <submittedName>
        <fullName evidence="1">Uncharacterized protein</fullName>
    </submittedName>
</protein>
<organism evidence="1 2">
    <name type="scientific">Dibothriocephalus latus</name>
    <name type="common">Fish tapeworm</name>
    <name type="synonym">Diphyllobothrium latum</name>
    <dbReference type="NCBI Taxonomy" id="60516"/>
    <lineage>
        <taxon>Eukaryota</taxon>
        <taxon>Metazoa</taxon>
        <taxon>Spiralia</taxon>
        <taxon>Lophotrochozoa</taxon>
        <taxon>Platyhelminthes</taxon>
        <taxon>Cestoda</taxon>
        <taxon>Eucestoda</taxon>
        <taxon>Diphyllobothriidea</taxon>
        <taxon>Diphyllobothriidae</taxon>
        <taxon>Dibothriocephalus</taxon>
    </lineage>
</organism>
<name>A0A3P7NTP5_DIBLA</name>
<evidence type="ECO:0000313" key="2">
    <source>
        <dbReference type="Proteomes" id="UP000281553"/>
    </source>
</evidence>
<dbReference type="AlphaFoldDB" id="A0A3P7NTP5"/>
<proteinExistence type="predicted"/>
<dbReference type="Proteomes" id="UP000281553">
    <property type="component" value="Unassembled WGS sequence"/>
</dbReference>
<sequence>MTSPWTMVCSRRLTPKSLPLETCVILLLLARILSVHSSTVFRV</sequence>
<accession>A0A3P7NTP5</accession>
<evidence type="ECO:0000313" key="1">
    <source>
        <dbReference type="EMBL" id="VDN33651.1"/>
    </source>
</evidence>
<reference evidence="1 2" key="1">
    <citation type="submission" date="2018-11" db="EMBL/GenBank/DDBJ databases">
        <authorList>
            <consortium name="Pathogen Informatics"/>
        </authorList>
    </citation>
    <scope>NUCLEOTIDE SEQUENCE [LARGE SCALE GENOMIC DNA]</scope>
</reference>
<keyword evidence="2" id="KW-1185">Reference proteome</keyword>
<gene>
    <name evidence="1" type="ORF">DILT_LOCUS16294</name>
</gene>
<dbReference type="EMBL" id="UYRU01084068">
    <property type="protein sequence ID" value="VDN33651.1"/>
    <property type="molecule type" value="Genomic_DNA"/>
</dbReference>